<accession>A0ABW3HAM3</accession>
<reference evidence="4" key="1">
    <citation type="journal article" date="2019" name="Int. J. Syst. Evol. Microbiol.">
        <title>The Global Catalogue of Microorganisms (GCM) 10K type strain sequencing project: providing services to taxonomists for standard genome sequencing and annotation.</title>
        <authorList>
            <consortium name="The Broad Institute Genomics Platform"/>
            <consortium name="The Broad Institute Genome Sequencing Center for Infectious Disease"/>
            <person name="Wu L."/>
            <person name="Ma J."/>
        </authorList>
    </citation>
    <scope>NUCLEOTIDE SEQUENCE [LARGE SCALE GENOMIC DNA]</scope>
    <source>
        <strain evidence="4">CCUG 62982</strain>
    </source>
</reference>
<feature type="compositionally biased region" description="Basic and acidic residues" evidence="1">
    <location>
        <begin position="74"/>
        <end position="84"/>
    </location>
</feature>
<protein>
    <submittedName>
        <fullName evidence="3">Uncharacterized protein</fullName>
    </submittedName>
</protein>
<keyword evidence="2" id="KW-0812">Transmembrane</keyword>
<evidence type="ECO:0000256" key="2">
    <source>
        <dbReference type="SAM" id="Phobius"/>
    </source>
</evidence>
<feature type="region of interest" description="Disordered" evidence="1">
    <location>
        <begin position="59"/>
        <end position="115"/>
    </location>
</feature>
<keyword evidence="2" id="KW-1133">Transmembrane helix</keyword>
<comment type="caution">
    <text evidence="3">The sequence shown here is derived from an EMBL/GenBank/DDBJ whole genome shotgun (WGS) entry which is preliminary data.</text>
</comment>
<evidence type="ECO:0000313" key="4">
    <source>
        <dbReference type="Proteomes" id="UP001596977"/>
    </source>
</evidence>
<keyword evidence="2" id="KW-0472">Membrane</keyword>
<organism evidence="3 4">
    <name type="scientific">Sphingomonas canadensis</name>
    <dbReference type="NCBI Taxonomy" id="1219257"/>
    <lineage>
        <taxon>Bacteria</taxon>
        <taxon>Pseudomonadati</taxon>
        <taxon>Pseudomonadota</taxon>
        <taxon>Alphaproteobacteria</taxon>
        <taxon>Sphingomonadales</taxon>
        <taxon>Sphingomonadaceae</taxon>
        <taxon>Sphingomonas</taxon>
    </lineage>
</organism>
<name>A0ABW3HAM3_9SPHN</name>
<dbReference type="RefSeq" id="WP_264945913.1">
    <property type="nucleotide sequence ID" value="NZ_JAPDRA010000010.1"/>
</dbReference>
<gene>
    <name evidence="3" type="ORF">ACFQ1E_17230</name>
</gene>
<sequence>MSIIAWIVAALVRRNVPTGWAHLIAWAATIAMAAAAIWLAGSIIIGAITGAHDARQAADQRQEQLERIGTADGDQLRREARDAAAQDNLQGAIENAIDANPDAAGRAGGPASNAALRELRERERRAAERR</sequence>
<evidence type="ECO:0000256" key="1">
    <source>
        <dbReference type="SAM" id="MobiDB-lite"/>
    </source>
</evidence>
<dbReference type="Proteomes" id="UP001596977">
    <property type="component" value="Unassembled WGS sequence"/>
</dbReference>
<proteinExistence type="predicted"/>
<dbReference type="EMBL" id="JBHTJG010000010">
    <property type="protein sequence ID" value="MFD0948089.1"/>
    <property type="molecule type" value="Genomic_DNA"/>
</dbReference>
<feature type="transmembrane region" description="Helical" evidence="2">
    <location>
        <begin position="24"/>
        <end position="51"/>
    </location>
</feature>
<keyword evidence="4" id="KW-1185">Reference proteome</keyword>
<evidence type="ECO:0000313" key="3">
    <source>
        <dbReference type="EMBL" id="MFD0948089.1"/>
    </source>
</evidence>